<dbReference type="GO" id="GO:0016810">
    <property type="term" value="F:hydrolase activity, acting on carbon-nitrogen (but not peptide) bonds"/>
    <property type="evidence" value="ECO:0007669"/>
    <property type="project" value="InterPro"/>
</dbReference>
<dbReference type="Gene3D" id="3.10.310.70">
    <property type="match status" value="1"/>
</dbReference>
<evidence type="ECO:0000313" key="2">
    <source>
        <dbReference type="EMBL" id="VDH93751.1"/>
    </source>
</evidence>
<dbReference type="SUPFAM" id="SSF51338">
    <property type="entry name" value="Composite domain of metallo-dependent hydrolases"/>
    <property type="match status" value="1"/>
</dbReference>
<dbReference type="Gene3D" id="3.20.20.140">
    <property type="entry name" value="Metal-dependent hydrolases"/>
    <property type="match status" value="1"/>
</dbReference>
<dbReference type="PANTHER" id="PTHR22642:SF2">
    <property type="entry name" value="PROTEIN LONG AFTER FAR-RED 3"/>
    <property type="match status" value="1"/>
</dbReference>
<gene>
    <name evidence="2" type="ORF">MGAL_10B050567</name>
</gene>
<evidence type="ECO:0000259" key="1">
    <source>
        <dbReference type="Pfam" id="PF07969"/>
    </source>
</evidence>
<feature type="domain" description="Amidohydrolase 3" evidence="1">
    <location>
        <begin position="87"/>
        <end position="584"/>
    </location>
</feature>
<name>A0A8B6BQY8_MYTGA</name>
<dbReference type="EMBL" id="UYJE01000507">
    <property type="protein sequence ID" value="VDH93751.1"/>
    <property type="molecule type" value="Genomic_DNA"/>
</dbReference>
<dbReference type="Gene3D" id="2.30.40.10">
    <property type="entry name" value="Urease, subunit C, domain 1"/>
    <property type="match status" value="1"/>
</dbReference>
<sequence>MEMRNSERCILQWLYILVSLSVVYGRYTRWKSFAIYTNGVIYTVDPFDDEWDLHPEEAMVVNDHTGYIEYIGDNAVALQYRTDSSYVHDLGGNTVLPGFHDVHMHPLEAMTELGGGCSVPSNTPPENMLYNISQCKPRDDATAWVLGHGHSIEYSIEYILEHINNGGRPPNEIIDEVMDTNPVIIMEETSHSVWVNSKALELAGITKDTPNNPGGIIMKDASTGEPNGILFENAGNEIMDLAMKSFKNLDEMNYDALLLGLEELRRNGITSVCDARTYWKRNHHDAWKMACDDKELTVRAVLGLWAYPHMNDAEQIQRLKELYTNGYNKNECFLKINEIKVYSDGLLESTTGAMLKPYVKNFHLPGLDENIGMNYFTQERLEVYFEHLQAFGYDKGFDFHIHAIGDRGVEEVLNAIEKTKEKGTRHRMTHLEIVNQRDIPRFQELDVIADFQVTGTYTLPDKLYRIENVVGESRAKNFIPVKSVEDTGAAVTLSSDWDVSSLNPFISIQHATQRGSQSISVKSAIEMRTINAAYAMRQENEVGCLSAGMAADFVVINKDILNIPINQIGTAKVLLTALQGEIIYQLDKK</sequence>
<comment type="caution">
    <text evidence="2">The sequence shown here is derived from an EMBL/GenBank/DDBJ whole genome shotgun (WGS) entry which is preliminary data.</text>
</comment>
<keyword evidence="3" id="KW-1185">Reference proteome</keyword>
<dbReference type="InterPro" id="IPR033932">
    <property type="entry name" value="YtcJ-like"/>
</dbReference>
<accession>A0A8B6BQY8</accession>
<dbReference type="InterPro" id="IPR032466">
    <property type="entry name" value="Metal_Hydrolase"/>
</dbReference>
<reference evidence="2" key="1">
    <citation type="submission" date="2018-11" db="EMBL/GenBank/DDBJ databases">
        <authorList>
            <person name="Alioto T."/>
            <person name="Alioto T."/>
        </authorList>
    </citation>
    <scope>NUCLEOTIDE SEQUENCE</scope>
</reference>
<dbReference type="PANTHER" id="PTHR22642">
    <property type="entry name" value="IMIDAZOLONEPROPIONASE"/>
    <property type="match status" value="1"/>
</dbReference>
<dbReference type="InterPro" id="IPR013108">
    <property type="entry name" value="Amidohydro_3"/>
</dbReference>
<proteinExistence type="predicted"/>
<dbReference type="CDD" id="cd01300">
    <property type="entry name" value="YtcJ_like"/>
    <property type="match status" value="1"/>
</dbReference>
<evidence type="ECO:0000313" key="3">
    <source>
        <dbReference type="Proteomes" id="UP000596742"/>
    </source>
</evidence>
<dbReference type="InterPro" id="IPR011059">
    <property type="entry name" value="Metal-dep_hydrolase_composite"/>
</dbReference>
<dbReference type="Proteomes" id="UP000596742">
    <property type="component" value="Unassembled WGS sequence"/>
</dbReference>
<protein>
    <recommendedName>
        <fullName evidence="1">Amidohydrolase 3 domain-containing protein</fullName>
    </recommendedName>
</protein>
<dbReference type="AlphaFoldDB" id="A0A8B6BQY8"/>
<organism evidence="2 3">
    <name type="scientific">Mytilus galloprovincialis</name>
    <name type="common">Mediterranean mussel</name>
    <dbReference type="NCBI Taxonomy" id="29158"/>
    <lineage>
        <taxon>Eukaryota</taxon>
        <taxon>Metazoa</taxon>
        <taxon>Spiralia</taxon>
        <taxon>Lophotrochozoa</taxon>
        <taxon>Mollusca</taxon>
        <taxon>Bivalvia</taxon>
        <taxon>Autobranchia</taxon>
        <taxon>Pteriomorphia</taxon>
        <taxon>Mytilida</taxon>
        <taxon>Mytiloidea</taxon>
        <taxon>Mytilidae</taxon>
        <taxon>Mytilinae</taxon>
        <taxon>Mytilus</taxon>
    </lineage>
</organism>
<dbReference type="Pfam" id="PF07969">
    <property type="entry name" value="Amidohydro_3"/>
    <property type="match status" value="1"/>
</dbReference>
<dbReference type="SUPFAM" id="SSF51556">
    <property type="entry name" value="Metallo-dependent hydrolases"/>
    <property type="match status" value="1"/>
</dbReference>
<dbReference type="OrthoDB" id="3501663at2759"/>